<protein>
    <submittedName>
        <fullName evidence="9">Uncharacterized protein</fullName>
    </submittedName>
</protein>
<accession>A0AAD4GUM4</accession>
<dbReference type="AlphaFoldDB" id="A0AAD4GUM4"/>
<organism evidence="9 10">
    <name type="scientific">Aspergillus nanangensis</name>
    <dbReference type="NCBI Taxonomy" id="2582783"/>
    <lineage>
        <taxon>Eukaryota</taxon>
        <taxon>Fungi</taxon>
        <taxon>Dikarya</taxon>
        <taxon>Ascomycota</taxon>
        <taxon>Pezizomycotina</taxon>
        <taxon>Eurotiomycetes</taxon>
        <taxon>Eurotiomycetidae</taxon>
        <taxon>Eurotiales</taxon>
        <taxon>Aspergillaceae</taxon>
        <taxon>Aspergillus</taxon>
        <taxon>Aspergillus subgen. Circumdati</taxon>
    </lineage>
</organism>
<feature type="transmembrane region" description="Helical" evidence="8">
    <location>
        <begin position="185"/>
        <end position="207"/>
    </location>
</feature>
<gene>
    <name evidence="9" type="ORF">FE257_008530</name>
</gene>
<evidence type="ECO:0000313" key="9">
    <source>
        <dbReference type="EMBL" id="KAF9888598.1"/>
    </source>
</evidence>
<proteinExistence type="inferred from homology"/>
<comment type="similarity">
    <text evidence="2">Belongs to the oxidase-dependent Fe transporter (OFeT) (TC 9.A.10.1) family.</text>
</comment>
<keyword evidence="3" id="KW-0410">Iron transport</keyword>
<feature type="transmembrane region" description="Helical" evidence="8">
    <location>
        <begin position="63"/>
        <end position="85"/>
    </location>
</feature>
<evidence type="ECO:0000256" key="1">
    <source>
        <dbReference type="ARBA" id="ARBA00004141"/>
    </source>
</evidence>
<keyword evidence="3" id="KW-0408">Iron</keyword>
<comment type="caution">
    <text evidence="9">The sequence shown here is derived from an EMBL/GenBank/DDBJ whole genome shotgun (WGS) entry which is preliminary data.</text>
</comment>
<dbReference type="EMBL" id="VCAU01000045">
    <property type="protein sequence ID" value="KAF9888598.1"/>
    <property type="molecule type" value="Genomic_DNA"/>
</dbReference>
<name>A0AAD4GUM4_ASPNN</name>
<feature type="region of interest" description="Disordered" evidence="7">
    <location>
        <begin position="314"/>
        <end position="342"/>
    </location>
</feature>
<feature type="transmembrane region" description="Helical" evidence="8">
    <location>
        <begin position="265"/>
        <end position="286"/>
    </location>
</feature>
<evidence type="ECO:0000256" key="4">
    <source>
        <dbReference type="ARBA" id="ARBA00022692"/>
    </source>
</evidence>
<feature type="transmembrane region" description="Helical" evidence="8">
    <location>
        <begin position="122"/>
        <end position="147"/>
    </location>
</feature>
<dbReference type="PANTHER" id="PTHR31632">
    <property type="entry name" value="IRON TRANSPORTER FTH1"/>
    <property type="match status" value="1"/>
</dbReference>
<evidence type="ECO:0000256" key="7">
    <source>
        <dbReference type="SAM" id="MobiDB-lite"/>
    </source>
</evidence>
<comment type="subcellular location">
    <subcellularLocation>
        <location evidence="1">Membrane</location>
        <topology evidence="1">Multi-pass membrane protein</topology>
    </subcellularLocation>
</comment>
<reference evidence="9" key="1">
    <citation type="journal article" date="2019" name="Beilstein J. Org. Chem.">
        <title>Nanangenines: drimane sesquiterpenoids as the dominant metabolite cohort of a novel Australian fungus, Aspergillus nanangensis.</title>
        <authorList>
            <person name="Lacey H.J."/>
            <person name="Gilchrist C.L.M."/>
            <person name="Crombie A."/>
            <person name="Kalaitzis J.A."/>
            <person name="Vuong D."/>
            <person name="Rutledge P.J."/>
            <person name="Turner P."/>
            <person name="Pitt J.I."/>
            <person name="Lacey E."/>
            <person name="Chooi Y.H."/>
            <person name="Piggott A.M."/>
        </authorList>
    </citation>
    <scope>NUCLEOTIDE SEQUENCE</scope>
    <source>
        <strain evidence="9">MST-FP2251</strain>
    </source>
</reference>
<feature type="transmembrane region" description="Helical" evidence="8">
    <location>
        <begin position="153"/>
        <end position="173"/>
    </location>
</feature>
<dbReference type="PANTHER" id="PTHR31632:SF2">
    <property type="entry name" value="PLASMA MEMBRANE IRON PERMEASE"/>
    <property type="match status" value="1"/>
</dbReference>
<dbReference type="GO" id="GO:0033573">
    <property type="term" value="C:high-affinity iron permease complex"/>
    <property type="evidence" value="ECO:0007669"/>
    <property type="project" value="InterPro"/>
</dbReference>
<reference evidence="9" key="2">
    <citation type="submission" date="2020-02" db="EMBL/GenBank/DDBJ databases">
        <authorList>
            <person name="Gilchrist C.L.M."/>
            <person name="Chooi Y.-H."/>
        </authorList>
    </citation>
    <scope>NUCLEOTIDE SEQUENCE</scope>
    <source>
        <strain evidence="9">MST-FP2251</strain>
    </source>
</reference>
<evidence type="ECO:0000256" key="5">
    <source>
        <dbReference type="ARBA" id="ARBA00022989"/>
    </source>
</evidence>
<feature type="transmembrane region" description="Helical" evidence="8">
    <location>
        <begin position="26"/>
        <end position="51"/>
    </location>
</feature>
<dbReference type="GO" id="GO:0015093">
    <property type="term" value="F:ferrous iron transmembrane transporter activity"/>
    <property type="evidence" value="ECO:0007669"/>
    <property type="project" value="TreeGrafter"/>
</dbReference>
<sequence>MATDLFALPVGQENDPQAYKTLVKQVWWGVTAGFLICLAIGGAMLAIFYGLGVDKFAATEDVWEGTFSIISSLVISVMGAALLRVSKLQDKWQKKLSQSLEANNNTHTTITHRFKAWTQQHALFFLPFVTVLREGLEAVAFIGGVGLDYPVTAFPLAVAAGLVAGFAAGYLLYRSGNTSSLQMFLICSTCFLYLVAAGLMSKGVWYFENNAWNQLVGGDASETGSGPGSYDIRKSVWHVNCCNPELDGGGLWGIFNGILGWTNSATYGSVISYNLYWAAVIVYFGYMRHRELRDSSVKKRGNWSAYEGVEPDTEPLLYNARPNNSTDTNEPVTGYDGTSQEN</sequence>
<feature type="compositionally biased region" description="Polar residues" evidence="7">
    <location>
        <begin position="321"/>
        <end position="342"/>
    </location>
</feature>
<keyword evidence="6 8" id="KW-0472">Membrane</keyword>
<keyword evidence="10" id="KW-1185">Reference proteome</keyword>
<evidence type="ECO:0000256" key="6">
    <source>
        <dbReference type="ARBA" id="ARBA00023136"/>
    </source>
</evidence>
<evidence type="ECO:0000256" key="2">
    <source>
        <dbReference type="ARBA" id="ARBA00008333"/>
    </source>
</evidence>
<keyword evidence="3" id="KW-0406">Ion transport</keyword>
<dbReference type="InterPro" id="IPR004923">
    <property type="entry name" value="FTR1/Fip1/EfeU"/>
</dbReference>
<dbReference type="Proteomes" id="UP001194746">
    <property type="component" value="Unassembled WGS sequence"/>
</dbReference>
<keyword evidence="4 8" id="KW-0812">Transmembrane</keyword>
<evidence type="ECO:0000256" key="3">
    <source>
        <dbReference type="ARBA" id="ARBA00022496"/>
    </source>
</evidence>
<evidence type="ECO:0000256" key="8">
    <source>
        <dbReference type="SAM" id="Phobius"/>
    </source>
</evidence>
<keyword evidence="3" id="KW-0813">Transport</keyword>
<keyword evidence="5 8" id="KW-1133">Transmembrane helix</keyword>
<dbReference type="Pfam" id="PF03239">
    <property type="entry name" value="FTR1"/>
    <property type="match status" value="1"/>
</dbReference>
<evidence type="ECO:0000313" key="10">
    <source>
        <dbReference type="Proteomes" id="UP001194746"/>
    </source>
</evidence>